<sequence>MHTKQMFFIFILECCLLLACPGYSQEVGATETAQLPSKLQIAIEPEEIILTKGITVGATDRKIQLIIRETSSLKRAELELVARPFTDITSGDIVDVSTVMVGIAKQQVALTPGGLQRVDLTIGGFQQAGTYLGGLTIHDTVSGERKDVNIRVSVKASWELPVVVLLGSVLLTSGVNHWAKKGRHKNRLDQRVEELHKTIKLAGNEADPFLVEAERFLEKARQYNQEFQFEHTEAALRGVGHKLAEYEHRKQGAEELRAKIQDLLNEVQTLGESDPQNSRLNSELIQLLPKIESDYEETEAIFKQIEIFFQAYRLARRDLQTAREKLFSSLEYVKKADKSKTELILSEIDRILMSAESMSALDETNALLRKAAFELSPEKINENMFRSQRLQKVLDDYQQHVKQVTGAQVGQIVSNWYQKAQQALEDNRYEDVDDALHKLDKTLTIIEKIKQAEKRIKGRDKKMTELRRMIRDCKNFLEGASWDAIHRAEWDVNQVIEMLDGIRKQYEPFHPITHQETPNEESSDEERTEQTLRPESTQTQEQSSTKLRPLTHEDLLRNLEKLLEEAAQYPKLGGKIAQWRDYCHNLLKFDELNETFEYLRLIQDQLVLFVRIQELREQAESRHLHAVLRLSEQAEQLLLNETQEERGLYNRAEVLSDAASALLEEKQKSGDLDQMISYIRKPRTVSKIVTYGSLVIYFSAAIALGFQILYAPSPDFGSIVFEDYFSLVLWALGLEGVRMTAANVYEAYFKKEA</sequence>
<evidence type="ECO:0000313" key="5">
    <source>
        <dbReference type="EMBL" id="GAK57367.1"/>
    </source>
</evidence>
<keyword evidence="3" id="KW-1133">Transmembrane helix</keyword>
<evidence type="ECO:0000256" key="4">
    <source>
        <dbReference type="SAM" id="SignalP"/>
    </source>
</evidence>
<organism evidence="5">
    <name type="scientific">Vecturithrix granuli</name>
    <dbReference type="NCBI Taxonomy" id="1499967"/>
    <lineage>
        <taxon>Bacteria</taxon>
        <taxon>Candidatus Moduliflexota</taxon>
        <taxon>Candidatus Vecturitrichia</taxon>
        <taxon>Candidatus Vecturitrichales</taxon>
        <taxon>Candidatus Vecturitrichaceae</taxon>
        <taxon>Candidatus Vecturithrix</taxon>
    </lineage>
</organism>
<feature type="transmembrane region" description="Helical" evidence="3">
    <location>
        <begin position="688"/>
        <end position="712"/>
    </location>
</feature>
<dbReference type="HOGENOM" id="CLU_369473_0_0_0"/>
<evidence type="ECO:0000256" key="1">
    <source>
        <dbReference type="SAM" id="Coils"/>
    </source>
</evidence>
<name>A0A081BYG2_VECG1</name>
<reference evidence="5" key="1">
    <citation type="journal article" date="2015" name="PeerJ">
        <title>First genomic representation of candidate bacterial phylum KSB3 points to enhanced environmental sensing as a trigger of wastewater bulking.</title>
        <authorList>
            <person name="Sekiguchi Y."/>
            <person name="Ohashi A."/>
            <person name="Parks D.H."/>
            <person name="Yamauchi T."/>
            <person name="Tyson G.W."/>
            <person name="Hugenholtz P."/>
        </authorList>
    </citation>
    <scope>NUCLEOTIDE SEQUENCE [LARGE SCALE GENOMIC DNA]</scope>
</reference>
<keyword evidence="3" id="KW-0472">Membrane</keyword>
<accession>A0A081BYG2</accession>
<keyword evidence="3" id="KW-0812">Transmembrane</keyword>
<protein>
    <submittedName>
        <fullName evidence="5">ATPase involved in DNA repair</fullName>
    </submittedName>
</protein>
<feature type="coiled-coil region" evidence="1">
    <location>
        <begin position="243"/>
        <end position="273"/>
    </location>
</feature>
<keyword evidence="4" id="KW-0732">Signal</keyword>
<keyword evidence="1" id="KW-0175">Coiled coil</keyword>
<feature type="compositionally biased region" description="Acidic residues" evidence="2">
    <location>
        <begin position="518"/>
        <end position="527"/>
    </location>
</feature>
<feature type="chain" id="PRO_5001755462" evidence="4">
    <location>
        <begin position="25"/>
        <end position="753"/>
    </location>
</feature>
<dbReference type="STRING" id="1499967.U27_04334"/>
<evidence type="ECO:0000256" key="3">
    <source>
        <dbReference type="SAM" id="Phobius"/>
    </source>
</evidence>
<proteinExistence type="predicted"/>
<dbReference type="AlphaFoldDB" id="A0A081BYG2"/>
<keyword evidence="6" id="KW-1185">Reference proteome</keyword>
<gene>
    <name evidence="5" type="ORF">U27_04334</name>
</gene>
<feature type="compositionally biased region" description="Polar residues" evidence="2">
    <location>
        <begin position="531"/>
        <end position="546"/>
    </location>
</feature>
<evidence type="ECO:0000313" key="6">
    <source>
        <dbReference type="Proteomes" id="UP000030661"/>
    </source>
</evidence>
<feature type="region of interest" description="Disordered" evidence="2">
    <location>
        <begin position="511"/>
        <end position="548"/>
    </location>
</feature>
<dbReference type="EMBL" id="DF820466">
    <property type="protein sequence ID" value="GAK57367.1"/>
    <property type="molecule type" value="Genomic_DNA"/>
</dbReference>
<dbReference type="Proteomes" id="UP000030661">
    <property type="component" value="Unassembled WGS sequence"/>
</dbReference>
<evidence type="ECO:0000256" key="2">
    <source>
        <dbReference type="SAM" id="MobiDB-lite"/>
    </source>
</evidence>
<feature type="signal peptide" evidence="4">
    <location>
        <begin position="1"/>
        <end position="24"/>
    </location>
</feature>